<keyword evidence="6" id="KW-1185">Reference proteome</keyword>
<feature type="transmembrane region" description="Helical" evidence="4">
    <location>
        <begin position="7"/>
        <end position="28"/>
    </location>
</feature>
<evidence type="ECO:0000256" key="4">
    <source>
        <dbReference type="SAM" id="Phobius"/>
    </source>
</evidence>
<keyword evidence="2 4" id="KW-1133">Transmembrane helix</keyword>
<evidence type="ECO:0000256" key="3">
    <source>
        <dbReference type="ARBA" id="ARBA00023136"/>
    </source>
</evidence>
<organism evidence="5 6">
    <name type="scientific">Allacma fusca</name>
    <dbReference type="NCBI Taxonomy" id="39272"/>
    <lineage>
        <taxon>Eukaryota</taxon>
        <taxon>Metazoa</taxon>
        <taxon>Ecdysozoa</taxon>
        <taxon>Arthropoda</taxon>
        <taxon>Hexapoda</taxon>
        <taxon>Collembola</taxon>
        <taxon>Symphypleona</taxon>
        <taxon>Sminthuridae</taxon>
        <taxon>Allacma</taxon>
    </lineage>
</organism>
<protein>
    <submittedName>
        <fullName evidence="5">Uncharacterized protein</fullName>
    </submittedName>
</protein>
<accession>A0A8J2P584</accession>
<gene>
    <name evidence="5" type="ORF">AFUS01_LOCUS20798</name>
</gene>
<feature type="transmembrane region" description="Helical" evidence="4">
    <location>
        <begin position="75"/>
        <end position="94"/>
    </location>
</feature>
<dbReference type="Proteomes" id="UP000708208">
    <property type="component" value="Unassembled WGS sequence"/>
</dbReference>
<name>A0A8J2P584_9HEXA</name>
<dbReference type="EMBL" id="CAJVCH010227861">
    <property type="protein sequence ID" value="CAG7732275.1"/>
    <property type="molecule type" value="Genomic_DNA"/>
</dbReference>
<keyword evidence="3 4" id="KW-0472">Membrane</keyword>
<evidence type="ECO:0000313" key="5">
    <source>
        <dbReference type="EMBL" id="CAG7732275.1"/>
    </source>
</evidence>
<dbReference type="OrthoDB" id="6365769at2759"/>
<reference evidence="5" key="1">
    <citation type="submission" date="2021-06" db="EMBL/GenBank/DDBJ databases">
        <authorList>
            <person name="Hodson N. C."/>
            <person name="Mongue J. A."/>
            <person name="Jaron S. K."/>
        </authorList>
    </citation>
    <scope>NUCLEOTIDE SEQUENCE</scope>
</reference>
<evidence type="ECO:0000256" key="2">
    <source>
        <dbReference type="ARBA" id="ARBA00022989"/>
    </source>
</evidence>
<proteinExistence type="predicted"/>
<keyword evidence="1 4" id="KW-0812">Transmembrane</keyword>
<sequence length="225" mass="24089">MESKWTKYFATGAIFYGSAVLGVMNGFFGPSLIEFKDALSTDIATINVVSTTCQAFLLISIFCFSIVCKYVQRETLSPIILTLLGTATTLLPYSGSLVTFALLMTLISIARGGFVAVQLVWIIDIWQESSGPFLQAQHFFQAVGIIFPPIIFAPYLSNGIGTISILALNGTALMTSSNLSSPGFNFDSSNTEGDESPDNYNVKKTPNLHIPSAICGGIAFLGAIV</sequence>
<dbReference type="PANTHER" id="PTHR23121">
    <property type="entry name" value="SODIUM-DEPENDENT GLUCOSE TRANSPORTER 1"/>
    <property type="match status" value="1"/>
</dbReference>
<evidence type="ECO:0000256" key="1">
    <source>
        <dbReference type="ARBA" id="ARBA00022692"/>
    </source>
</evidence>
<feature type="non-terminal residue" evidence="5">
    <location>
        <position position="225"/>
    </location>
</feature>
<comment type="caution">
    <text evidence="5">The sequence shown here is derived from an EMBL/GenBank/DDBJ whole genome shotgun (WGS) entry which is preliminary data.</text>
</comment>
<dbReference type="PANTHER" id="PTHR23121:SF9">
    <property type="entry name" value="SODIUM-DEPENDENT GLUCOSE TRANSPORTER 1"/>
    <property type="match status" value="1"/>
</dbReference>
<dbReference type="AlphaFoldDB" id="A0A8J2P584"/>
<evidence type="ECO:0000313" key="6">
    <source>
        <dbReference type="Proteomes" id="UP000708208"/>
    </source>
</evidence>
<feature type="transmembrane region" description="Helical" evidence="4">
    <location>
        <begin position="48"/>
        <end position="68"/>
    </location>
</feature>